<evidence type="ECO:0000313" key="8">
    <source>
        <dbReference type="EMBL" id="RBP51196.1"/>
    </source>
</evidence>
<dbReference type="Proteomes" id="UP000253083">
    <property type="component" value="Unassembled WGS sequence"/>
</dbReference>
<evidence type="ECO:0000256" key="5">
    <source>
        <dbReference type="ARBA" id="ARBA00023136"/>
    </source>
</evidence>
<feature type="transmembrane region" description="Helical" evidence="6">
    <location>
        <begin position="39"/>
        <end position="59"/>
    </location>
</feature>
<keyword evidence="9" id="KW-1185">Reference proteome</keyword>
<dbReference type="EMBL" id="QNRT01000002">
    <property type="protein sequence ID" value="RBP51196.1"/>
    <property type="molecule type" value="Genomic_DNA"/>
</dbReference>
<feature type="transmembrane region" description="Helical" evidence="6">
    <location>
        <begin position="211"/>
        <end position="232"/>
    </location>
</feature>
<dbReference type="GO" id="GO:0020037">
    <property type="term" value="F:heme binding"/>
    <property type="evidence" value="ECO:0007669"/>
    <property type="project" value="TreeGrafter"/>
</dbReference>
<evidence type="ECO:0000256" key="3">
    <source>
        <dbReference type="ARBA" id="ARBA00022692"/>
    </source>
</evidence>
<dbReference type="InterPro" id="IPR011577">
    <property type="entry name" value="Cyt_b561_bac/Ni-Hgenase"/>
</dbReference>
<dbReference type="OrthoDB" id="196472at2"/>
<proteinExistence type="predicted"/>
<dbReference type="RefSeq" id="WP_113953985.1">
    <property type="nucleotide sequence ID" value="NZ_QNRT01000002.1"/>
</dbReference>
<evidence type="ECO:0000256" key="1">
    <source>
        <dbReference type="ARBA" id="ARBA00004651"/>
    </source>
</evidence>
<gene>
    <name evidence="8" type="ORF">DFR28_102615</name>
</gene>
<evidence type="ECO:0000259" key="7">
    <source>
        <dbReference type="Pfam" id="PF01292"/>
    </source>
</evidence>
<comment type="subcellular location">
    <subcellularLocation>
        <location evidence="1">Cell membrane</location>
        <topology evidence="1">Multi-pass membrane protein</topology>
    </subcellularLocation>
</comment>
<evidence type="ECO:0000256" key="6">
    <source>
        <dbReference type="SAM" id="Phobius"/>
    </source>
</evidence>
<dbReference type="InterPro" id="IPR051542">
    <property type="entry name" value="Hydrogenase_cytochrome"/>
</dbReference>
<feature type="transmembrane region" description="Helical" evidence="6">
    <location>
        <begin position="112"/>
        <end position="133"/>
    </location>
</feature>
<feature type="transmembrane region" description="Helical" evidence="6">
    <location>
        <begin position="14"/>
        <end position="33"/>
    </location>
</feature>
<sequence length="241" mass="27075">MSNTTLVWDLPTRLFHWLLVLAVSYSWISIEILENMQHHFYAGYTVLTLLLFRVIWGMIGSYYSRLSRLVFPVSEITRYAKQLFSRSSDVAINNSALNDSSKKSAYLGHNPLGSLSVIAILLILITQVGLGLFSTDDYAFGPLAGLVSADMRSTLTELHHDNVTLIYAILALHILAIAFYQFFKKESLTRAMVTGKKLGEPSNINKIRSTWLALVVLAISIGAVYWLTTAFIDQLPQADYY</sequence>
<dbReference type="FunCoup" id="A0A395JK98">
    <property type="interactions" value="107"/>
</dbReference>
<name>A0A395JK98_9GAMM</name>
<protein>
    <submittedName>
        <fullName evidence="8">Cytochrome b</fullName>
    </submittedName>
</protein>
<dbReference type="GO" id="GO:0022904">
    <property type="term" value="P:respiratory electron transport chain"/>
    <property type="evidence" value="ECO:0007669"/>
    <property type="project" value="InterPro"/>
</dbReference>
<dbReference type="Gene3D" id="1.20.950.20">
    <property type="entry name" value="Transmembrane di-heme cytochromes, Chain C"/>
    <property type="match status" value="1"/>
</dbReference>
<keyword evidence="5 6" id="KW-0472">Membrane</keyword>
<keyword evidence="2" id="KW-1003">Cell membrane</keyword>
<dbReference type="PANTHER" id="PTHR30485">
    <property type="entry name" value="NI/FE-HYDROGENASE 1 B-TYPE CYTOCHROME SUBUNIT"/>
    <property type="match status" value="1"/>
</dbReference>
<reference evidence="8 9" key="1">
    <citation type="submission" date="2018-06" db="EMBL/GenBank/DDBJ databases">
        <title>Genomic Encyclopedia of Type Strains, Phase IV (KMG-IV): sequencing the most valuable type-strain genomes for metagenomic binning, comparative biology and taxonomic classification.</title>
        <authorList>
            <person name="Goeker M."/>
        </authorList>
    </citation>
    <scope>NUCLEOTIDE SEQUENCE [LARGE SCALE GENOMIC DNA]</scope>
    <source>
        <strain evidence="8 9">DSM 24032</strain>
    </source>
</reference>
<dbReference type="SUPFAM" id="SSF81342">
    <property type="entry name" value="Transmembrane di-heme cytochromes"/>
    <property type="match status" value="1"/>
</dbReference>
<keyword evidence="4 6" id="KW-1133">Transmembrane helix</keyword>
<comment type="caution">
    <text evidence="8">The sequence shown here is derived from an EMBL/GenBank/DDBJ whole genome shotgun (WGS) entry which is preliminary data.</text>
</comment>
<dbReference type="GO" id="GO:0009055">
    <property type="term" value="F:electron transfer activity"/>
    <property type="evidence" value="ECO:0007669"/>
    <property type="project" value="InterPro"/>
</dbReference>
<dbReference type="AlphaFoldDB" id="A0A395JK98"/>
<dbReference type="PANTHER" id="PTHR30485:SF2">
    <property type="entry name" value="BLL0597 PROTEIN"/>
    <property type="match status" value="1"/>
</dbReference>
<feature type="domain" description="Cytochrome b561 bacterial/Ni-hydrogenase" evidence="7">
    <location>
        <begin position="7"/>
        <end position="195"/>
    </location>
</feature>
<evidence type="ECO:0000256" key="2">
    <source>
        <dbReference type="ARBA" id="ARBA00022475"/>
    </source>
</evidence>
<accession>A0A395JK98</accession>
<dbReference type="GO" id="GO:0005886">
    <property type="term" value="C:plasma membrane"/>
    <property type="evidence" value="ECO:0007669"/>
    <property type="project" value="UniProtKB-SubCell"/>
</dbReference>
<dbReference type="Pfam" id="PF01292">
    <property type="entry name" value="Ni_hydr_CYTB"/>
    <property type="match status" value="1"/>
</dbReference>
<organism evidence="8 9">
    <name type="scientific">Arenicella xantha</name>
    <dbReference type="NCBI Taxonomy" id="644221"/>
    <lineage>
        <taxon>Bacteria</taxon>
        <taxon>Pseudomonadati</taxon>
        <taxon>Pseudomonadota</taxon>
        <taxon>Gammaproteobacteria</taxon>
        <taxon>Arenicellales</taxon>
        <taxon>Arenicellaceae</taxon>
        <taxon>Arenicella</taxon>
    </lineage>
</organism>
<keyword evidence="3 6" id="KW-0812">Transmembrane</keyword>
<evidence type="ECO:0000256" key="4">
    <source>
        <dbReference type="ARBA" id="ARBA00022989"/>
    </source>
</evidence>
<dbReference type="InParanoid" id="A0A395JK98"/>
<feature type="transmembrane region" description="Helical" evidence="6">
    <location>
        <begin position="165"/>
        <end position="183"/>
    </location>
</feature>
<evidence type="ECO:0000313" key="9">
    <source>
        <dbReference type="Proteomes" id="UP000253083"/>
    </source>
</evidence>
<dbReference type="InterPro" id="IPR016174">
    <property type="entry name" value="Di-haem_cyt_TM"/>
</dbReference>